<name>A0A1M4U5X1_9BACT</name>
<proteinExistence type="predicted"/>
<dbReference type="AlphaFoldDB" id="A0A1M4U5X1"/>
<evidence type="ECO:0000256" key="5">
    <source>
        <dbReference type="ARBA" id="ARBA00023014"/>
    </source>
</evidence>
<keyword evidence="4" id="KW-0408">Iron</keyword>
<dbReference type="EMBL" id="FQUM01000001">
    <property type="protein sequence ID" value="SHE52010.1"/>
    <property type="molecule type" value="Genomic_DNA"/>
</dbReference>
<dbReference type="Pfam" id="PF12831">
    <property type="entry name" value="FAD_oxidored"/>
    <property type="match status" value="1"/>
</dbReference>
<dbReference type="Gene3D" id="3.50.50.60">
    <property type="entry name" value="FAD/NAD(P)-binding domain"/>
    <property type="match status" value="1"/>
</dbReference>
<evidence type="ECO:0000313" key="7">
    <source>
        <dbReference type="Proteomes" id="UP000184164"/>
    </source>
</evidence>
<evidence type="ECO:0000256" key="3">
    <source>
        <dbReference type="ARBA" id="ARBA00023002"/>
    </source>
</evidence>
<dbReference type="Proteomes" id="UP000184164">
    <property type="component" value="Unassembled WGS sequence"/>
</dbReference>
<dbReference type="InterPro" id="IPR036188">
    <property type="entry name" value="FAD/NAD-bd_sf"/>
</dbReference>
<dbReference type="GO" id="GO:0046872">
    <property type="term" value="F:metal ion binding"/>
    <property type="evidence" value="ECO:0007669"/>
    <property type="project" value="UniProtKB-KW"/>
</dbReference>
<sequence>MIIETKQSMTRKNYKVEMKTDIVIVGGGLAGTCAAITAARAGSKVVLVQDRPVLGGNSSSEVRLWILGATSHMGNNNRWAREGGVVDEILVENLFRNREGNAVIFDTILLEKVSNEANITLLLNTAVHELSKKDESTIESVKAFCSQTSTDYCLKAPAFIDSSGDGVVGFLAGAPFRMGAESKEEFGELFAPDEAYGKMLGHTIYFYTKDTGKPVKYLAPSYALKDIRQIPRYKNINSNMNGCNFWWFEYGGREEDTIKTTEEIKWELWKVVYGAWDYIKNSGKFPDAENMTLEWVGMIPGKRESRRFEGEYMLKQQDIIEQKQFDDAVAYGGWAIDLHPGDGVYSKLPGCSQWHSKGIYQIPFRALTSTSIKNLLFAGRIISATHVAFGSTRVMATSAHVAQASALAAKMCADKSIAVKEVLKKANMNHLQQKLSINGQSIPHLPIDYAELSVEKPTVRTSSTYELKKLPFDGDFVSLVEGITQLLPLEGGKKYGFRILVKSENESLLKIQLRKSLKTGNYTPDEILEEMELSVAKGKQYLSFTFDAVLESDQYAFLTILPNKHVNVMSSEQRLSGTLSLFQKMNKAVSNHGAQMPPEGIGVESFEFWTPKRRPDGKNLAFEVSEPIQLFSNDNISNGYVRPYLKTNAWAASLSDKNPEVKLSWKKPQKIDEIRLFFDTDYDHPMESVLMGHPEDVIPFCVRNYSILDQDNNELFIKKDNYQTINTIKLEQPLKCTELKFRFEHPSSSVPATVFEILCLNNSN</sequence>
<dbReference type="GO" id="GO:0016491">
    <property type="term" value="F:oxidoreductase activity"/>
    <property type="evidence" value="ECO:0007669"/>
    <property type="project" value="UniProtKB-KW"/>
</dbReference>
<keyword evidence="7" id="KW-1185">Reference proteome</keyword>
<evidence type="ECO:0000313" key="6">
    <source>
        <dbReference type="EMBL" id="SHE52010.1"/>
    </source>
</evidence>
<dbReference type="PANTHER" id="PTHR43498:SF1">
    <property type="entry name" value="COB--COM HETERODISULFIDE REDUCTASE IRON-SULFUR SUBUNIT A"/>
    <property type="match status" value="1"/>
</dbReference>
<evidence type="ECO:0000256" key="2">
    <source>
        <dbReference type="ARBA" id="ARBA00022723"/>
    </source>
</evidence>
<keyword evidence="1" id="KW-0004">4Fe-4S</keyword>
<accession>A0A1M4U5X1</accession>
<dbReference type="PANTHER" id="PTHR43498">
    <property type="entry name" value="FERREDOXIN:COB-COM HETERODISULFIDE REDUCTASE SUBUNIT A"/>
    <property type="match status" value="1"/>
</dbReference>
<organism evidence="6 7">
    <name type="scientific">Mariniphaga anaerophila</name>
    <dbReference type="NCBI Taxonomy" id="1484053"/>
    <lineage>
        <taxon>Bacteria</taxon>
        <taxon>Pseudomonadati</taxon>
        <taxon>Bacteroidota</taxon>
        <taxon>Bacteroidia</taxon>
        <taxon>Marinilabiliales</taxon>
        <taxon>Prolixibacteraceae</taxon>
        <taxon>Mariniphaga</taxon>
    </lineage>
</organism>
<evidence type="ECO:0000256" key="1">
    <source>
        <dbReference type="ARBA" id="ARBA00022485"/>
    </source>
</evidence>
<gene>
    <name evidence="6" type="ORF">SAMN05444274_101581</name>
</gene>
<dbReference type="GO" id="GO:0051539">
    <property type="term" value="F:4 iron, 4 sulfur cluster binding"/>
    <property type="evidence" value="ECO:0007669"/>
    <property type="project" value="UniProtKB-KW"/>
</dbReference>
<evidence type="ECO:0000256" key="4">
    <source>
        <dbReference type="ARBA" id="ARBA00023004"/>
    </source>
</evidence>
<dbReference type="InterPro" id="IPR039650">
    <property type="entry name" value="HdrA-like"/>
</dbReference>
<dbReference type="OrthoDB" id="9780658at2"/>
<protein>
    <submittedName>
        <fullName evidence="6">FAD dependent oxidoreductase</fullName>
    </submittedName>
</protein>
<keyword evidence="2" id="KW-0479">Metal-binding</keyword>
<dbReference type="SUPFAM" id="SSF51905">
    <property type="entry name" value="FAD/NAD(P)-binding domain"/>
    <property type="match status" value="1"/>
</dbReference>
<keyword evidence="5" id="KW-0411">Iron-sulfur</keyword>
<dbReference type="STRING" id="1484053.SAMN05444274_101581"/>
<keyword evidence="3" id="KW-0560">Oxidoreductase</keyword>
<reference evidence="6 7" key="1">
    <citation type="submission" date="2016-11" db="EMBL/GenBank/DDBJ databases">
        <authorList>
            <person name="Jaros S."/>
            <person name="Januszkiewicz K."/>
            <person name="Wedrychowicz H."/>
        </authorList>
    </citation>
    <scope>NUCLEOTIDE SEQUENCE [LARGE SCALE GENOMIC DNA]</scope>
    <source>
        <strain evidence="6 7">DSM 26910</strain>
    </source>
</reference>